<evidence type="ECO:0000313" key="3">
    <source>
        <dbReference type="Proteomes" id="UP001266305"/>
    </source>
</evidence>
<keyword evidence="3" id="KW-1185">Reference proteome</keyword>
<proteinExistence type="predicted"/>
<accession>A0ABQ9WIZ0</accession>
<name>A0ABQ9WIZ0_SAGOE</name>
<evidence type="ECO:0000256" key="1">
    <source>
        <dbReference type="SAM" id="MobiDB-lite"/>
    </source>
</evidence>
<feature type="region of interest" description="Disordered" evidence="1">
    <location>
        <begin position="130"/>
        <end position="154"/>
    </location>
</feature>
<evidence type="ECO:0000313" key="2">
    <source>
        <dbReference type="EMBL" id="KAK2120894.1"/>
    </source>
</evidence>
<gene>
    <name evidence="2" type="ORF">P7K49_002280</name>
</gene>
<dbReference type="EMBL" id="JASSZA010000001">
    <property type="protein sequence ID" value="KAK2120894.1"/>
    <property type="molecule type" value="Genomic_DNA"/>
</dbReference>
<comment type="caution">
    <text evidence="2">The sequence shown here is derived from an EMBL/GenBank/DDBJ whole genome shotgun (WGS) entry which is preliminary data.</text>
</comment>
<feature type="compositionally biased region" description="Basic and acidic residues" evidence="1">
    <location>
        <begin position="55"/>
        <end position="64"/>
    </location>
</feature>
<feature type="region of interest" description="Disordered" evidence="1">
    <location>
        <begin position="1"/>
        <end position="73"/>
    </location>
</feature>
<reference evidence="2 3" key="1">
    <citation type="submission" date="2023-05" db="EMBL/GenBank/DDBJ databases">
        <title>B98-5 Cell Line De Novo Hybrid Assembly: An Optical Mapping Approach.</title>
        <authorList>
            <person name="Kananen K."/>
            <person name="Auerbach J.A."/>
            <person name="Kautto E."/>
            <person name="Blachly J.S."/>
        </authorList>
    </citation>
    <scope>NUCLEOTIDE SEQUENCE [LARGE SCALE GENOMIC DNA]</scope>
    <source>
        <strain evidence="2">B95-8</strain>
        <tissue evidence="2">Cell line</tissue>
    </source>
</reference>
<protein>
    <submittedName>
        <fullName evidence="2">Uncharacterized protein</fullName>
    </submittedName>
</protein>
<dbReference type="Proteomes" id="UP001266305">
    <property type="component" value="Unassembled WGS sequence"/>
</dbReference>
<organism evidence="2 3">
    <name type="scientific">Saguinus oedipus</name>
    <name type="common">Cotton-top tamarin</name>
    <name type="synonym">Oedipomidas oedipus</name>
    <dbReference type="NCBI Taxonomy" id="9490"/>
    <lineage>
        <taxon>Eukaryota</taxon>
        <taxon>Metazoa</taxon>
        <taxon>Chordata</taxon>
        <taxon>Craniata</taxon>
        <taxon>Vertebrata</taxon>
        <taxon>Euteleostomi</taxon>
        <taxon>Mammalia</taxon>
        <taxon>Eutheria</taxon>
        <taxon>Euarchontoglires</taxon>
        <taxon>Primates</taxon>
        <taxon>Haplorrhini</taxon>
        <taxon>Platyrrhini</taxon>
        <taxon>Cebidae</taxon>
        <taxon>Callitrichinae</taxon>
        <taxon>Saguinus</taxon>
    </lineage>
</organism>
<sequence>MASSLPQPHGLSADPSLTASSPATHCPYHKLPRSKPLQPLRQEIQPLTDSLDGTPEEKGAEGDCAHLQNHPPRNLACSHCREERLEAERILGHGDFAVGRIHTLVWPGPSSIVPSKFLAHIRDIRIKADHQVQPPLARNSSPDRTPMNDKIPLG</sequence>